<dbReference type="Proteomes" id="UP000261620">
    <property type="component" value="Unplaced"/>
</dbReference>
<feature type="compositionally biased region" description="Basic residues" evidence="12">
    <location>
        <begin position="1"/>
        <end position="11"/>
    </location>
</feature>
<dbReference type="GO" id="GO:0005524">
    <property type="term" value="F:ATP binding"/>
    <property type="evidence" value="ECO:0007669"/>
    <property type="project" value="UniProtKB-KW"/>
</dbReference>
<evidence type="ECO:0000256" key="1">
    <source>
        <dbReference type="ARBA" id="ARBA00004123"/>
    </source>
</evidence>
<evidence type="ECO:0000256" key="4">
    <source>
        <dbReference type="ARBA" id="ARBA00018687"/>
    </source>
</evidence>
<evidence type="ECO:0000256" key="10">
    <source>
        <dbReference type="ARBA" id="ARBA00023242"/>
    </source>
</evidence>
<sequence length="432" mass="49463">MAEAGKKRRISHANSNPARSNSVTNRQTAPGADGTAEEGRMEGSILRITLKNFLTYDYTEVYPGPNLNMIVGANGTGKSSIVCAICLGLAGKTAVLGRGDKVGLYVKRGCRKGSIEIELYKHDGNLVVNREIHMENNQSLWMMNGKQCNQKAVEEAVKNLHIQVSNLCQFLPQEKVGEFAKMSKIELLEATEKSVGPPEMYEYHCELKNFRNRERELENILKEKANFLDKAKQRNERNKHDVNRYYEMKRHLDVIELLEKKKPLLEYETTRKELEGVKKEREEAKKQLLALKHTQAPMMRKIQQIDEQLKPIETQLKTCRSKLREIDEQLKALQNETGALDRSENEMLAEKKKLSEQKGKKRQLEQKISAKQDSLRQMEQSVVNLQDIEEETQKKIASVNSQKVAIVTAFMTQMKVRINKLRISDLCVTALH</sequence>
<dbReference type="AlphaFoldDB" id="A0A3Q3WA10"/>
<evidence type="ECO:0000313" key="14">
    <source>
        <dbReference type="Ensembl" id="ENSMMOP00000005499.1"/>
    </source>
</evidence>
<comment type="similarity">
    <text evidence="3">Belongs to the SMC family. SMC5 subfamily.</text>
</comment>
<organism evidence="14 15">
    <name type="scientific">Mola mola</name>
    <name type="common">Ocean sunfish</name>
    <name type="synonym">Tetraodon mola</name>
    <dbReference type="NCBI Taxonomy" id="94237"/>
    <lineage>
        <taxon>Eukaryota</taxon>
        <taxon>Metazoa</taxon>
        <taxon>Chordata</taxon>
        <taxon>Craniata</taxon>
        <taxon>Vertebrata</taxon>
        <taxon>Euteleostomi</taxon>
        <taxon>Actinopterygii</taxon>
        <taxon>Neopterygii</taxon>
        <taxon>Teleostei</taxon>
        <taxon>Neoteleostei</taxon>
        <taxon>Acanthomorphata</taxon>
        <taxon>Eupercaria</taxon>
        <taxon>Tetraodontiformes</taxon>
        <taxon>Molidae</taxon>
        <taxon>Mola</taxon>
    </lineage>
</organism>
<keyword evidence="15" id="KW-1185">Reference proteome</keyword>
<dbReference type="Ensembl" id="ENSMMOT00000005596.1">
    <property type="protein sequence ID" value="ENSMMOP00000005499.1"/>
    <property type="gene ID" value="ENSMMOG00000002442.1"/>
</dbReference>
<accession>A0A3Q3WA10</accession>
<dbReference type="GO" id="GO:0000781">
    <property type="term" value="C:chromosome, telomeric region"/>
    <property type="evidence" value="ECO:0007669"/>
    <property type="project" value="UniProtKB-SubCell"/>
</dbReference>
<feature type="domain" description="Rad50/SbcC-type AAA" evidence="13">
    <location>
        <begin position="47"/>
        <end position="280"/>
    </location>
</feature>
<proteinExistence type="inferred from homology"/>
<evidence type="ECO:0000256" key="9">
    <source>
        <dbReference type="ARBA" id="ARBA00023054"/>
    </source>
</evidence>
<evidence type="ECO:0000256" key="8">
    <source>
        <dbReference type="ARBA" id="ARBA00022895"/>
    </source>
</evidence>
<dbReference type="InterPro" id="IPR027417">
    <property type="entry name" value="P-loop_NTPase"/>
</dbReference>
<evidence type="ECO:0000256" key="2">
    <source>
        <dbReference type="ARBA" id="ARBA00004574"/>
    </source>
</evidence>
<dbReference type="InterPro" id="IPR038729">
    <property type="entry name" value="Rad50/SbcC_AAA"/>
</dbReference>
<keyword evidence="7" id="KW-0067">ATP-binding</keyword>
<evidence type="ECO:0000259" key="13">
    <source>
        <dbReference type="Pfam" id="PF13476"/>
    </source>
</evidence>
<evidence type="ECO:0000256" key="3">
    <source>
        <dbReference type="ARBA" id="ARBA00010171"/>
    </source>
</evidence>
<dbReference type="SUPFAM" id="SSF52540">
    <property type="entry name" value="P-loop containing nucleoside triphosphate hydrolases"/>
    <property type="match status" value="1"/>
</dbReference>
<feature type="compositionally biased region" description="Polar residues" evidence="12">
    <location>
        <begin position="12"/>
        <end position="28"/>
    </location>
</feature>
<keyword evidence="10" id="KW-0539">Nucleus</keyword>
<dbReference type="Gene3D" id="3.40.50.300">
    <property type="entry name" value="P-loop containing nucleotide triphosphate hydrolases"/>
    <property type="match status" value="1"/>
</dbReference>
<dbReference type="GO" id="GO:0000724">
    <property type="term" value="P:double-strand break repair via homologous recombination"/>
    <property type="evidence" value="ECO:0007669"/>
    <property type="project" value="TreeGrafter"/>
</dbReference>
<keyword evidence="8" id="KW-0779">Telomere</keyword>
<dbReference type="PANTHER" id="PTHR45916:SF1">
    <property type="entry name" value="STRUCTURAL MAINTENANCE OF CHROMOSOMES PROTEIN 5"/>
    <property type="match status" value="1"/>
</dbReference>
<dbReference type="FunFam" id="3.40.50.300:FF:000793">
    <property type="entry name" value="Structural maintenance of chromosomes protein 5"/>
    <property type="match status" value="1"/>
</dbReference>
<keyword evidence="9 11" id="KW-0175">Coiled coil</keyword>
<feature type="coiled-coil region" evidence="11">
    <location>
        <begin position="267"/>
        <end position="395"/>
    </location>
</feature>
<evidence type="ECO:0000256" key="6">
    <source>
        <dbReference type="ARBA" id="ARBA00022741"/>
    </source>
</evidence>
<dbReference type="GO" id="GO:0016887">
    <property type="term" value="F:ATP hydrolysis activity"/>
    <property type="evidence" value="ECO:0007669"/>
    <property type="project" value="InterPro"/>
</dbReference>
<evidence type="ECO:0000256" key="12">
    <source>
        <dbReference type="SAM" id="MobiDB-lite"/>
    </source>
</evidence>
<dbReference type="GO" id="GO:0005634">
    <property type="term" value="C:nucleus"/>
    <property type="evidence" value="ECO:0007669"/>
    <property type="project" value="UniProtKB-SubCell"/>
</dbReference>
<keyword evidence="5" id="KW-0158">Chromosome</keyword>
<dbReference type="GO" id="GO:0003697">
    <property type="term" value="F:single-stranded DNA binding"/>
    <property type="evidence" value="ECO:0007669"/>
    <property type="project" value="TreeGrafter"/>
</dbReference>
<comment type="subcellular location">
    <subcellularLocation>
        <location evidence="2">Chromosome</location>
        <location evidence="2">Telomere</location>
    </subcellularLocation>
    <subcellularLocation>
        <location evidence="1">Nucleus</location>
    </subcellularLocation>
</comment>
<dbReference type="PANTHER" id="PTHR45916">
    <property type="entry name" value="STRUCTURAL MAINTENANCE OF CHROMOSOMES PROTEIN 5"/>
    <property type="match status" value="1"/>
</dbReference>
<evidence type="ECO:0000313" key="15">
    <source>
        <dbReference type="Proteomes" id="UP000261620"/>
    </source>
</evidence>
<evidence type="ECO:0000256" key="7">
    <source>
        <dbReference type="ARBA" id="ARBA00022840"/>
    </source>
</evidence>
<name>A0A3Q3WA10_MOLML</name>
<reference evidence="14" key="1">
    <citation type="submission" date="2025-08" db="UniProtKB">
        <authorList>
            <consortium name="Ensembl"/>
        </authorList>
    </citation>
    <scope>IDENTIFICATION</scope>
</reference>
<keyword evidence="6" id="KW-0547">Nucleotide-binding</keyword>
<evidence type="ECO:0000256" key="5">
    <source>
        <dbReference type="ARBA" id="ARBA00022454"/>
    </source>
</evidence>
<protein>
    <recommendedName>
        <fullName evidence="4">Structural maintenance of chromosomes protein 5</fullName>
    </recommendedName>
</protein>
<dbReference type="Pfam" id="PF13476">
    <property type="entry name" value="AAA_23"/>
    <property type="match status" value="1"/>
</dbReference>
<feature type="region of interest" description="Disordered" evidence="12">
    <location>
        <begin position="1"/>
        <end position="38"/>
    </location>
</feature>
<reference evidence="14" key="2">
    <citation type="submission" date="2025-09" db="UniProtKB">
        <authorList>
            <consortium name="Ensembl"/>
        </authorList>
    </citation>
    <scope>IDENTIFICATION</scope>
</reference>
<evidence type="ECO:0000256" key="11">
    <source>
        <dbReference type="SAM" id="Coils"/>
    </source>
</evidence>
<dbReference type="GO" id="GO:0030915">
    <property type="term" value="C:Smc5-Smc6 complex"/>
    <property type="evidence" value="ECO:0007669"/>
    <property type="project" value="TreeGrafter"/>
</dbReference>